<keyword evidence="2" id="KW-0813">Transport</keyword>
<name>A0A9D4TXC1_CHLVU</name>
<evidence type="ECO:0000256" key="1">
    <source>
        <dbReference type="ARBA" id="ARBA00004173"/>
    </source>
</evidence>
<keyword evidence="6" id="KW-0496">Mitochondrion</keyword>
<evidence type="ECO:0000256" key="7">
    <source>
        <dbReference type="ARBA" id="ARBA00023157"/>
    </source>
</evidence>
<dbReference type="Gene3D" id="1.10.287.2900">
    <property type="match status" value="1"/>
</dbReference>
<keyword evidence="4" id="KW-0560">Oxidoreductase</keyword>
<keyword evidence="7" id="KW-1015">Disulfide bond</keyword>
<organism evidence="10 11">
    <name type="scientific">Chlorella vulgaris</name>
    <name type="common">Green alga</name>
    <dbReference type="NCBI Taxonomy" id="3077"/>
    <lineage>
        <taxon>Eukaryota</taxon>
        <taxon>Viridiplantae</taxon>
        <taxon>Chlorophyta</taxon>
        <taxon>core chlorophytes</taxon>
        <taxon>Trebouxiophyceae</taxon>
        <taxon>Chlorellales</taxon>
        <taxon>Chlorellaceae</taxon>
        <taxon>Chlorella clade</taxon>
        <taxon>Chlorella</taxon>
    </lineage>
</organism>
<evidence type="ECO:0000256" key="4">
    <source>
        <dbReference type="ARBA" id="ARBA00023002"/>
    </source>
</evidence>
<accession>A0A9D4TXC1</accession>
<dbReference type="EMBL" id="SIDB01000002">
    <property type="protein sequence ID" value="KAI3436625.1"/>
    <property type="molecule type" value="Genomic_DNA"/>
</dbReference>
<evidence type="ECO:0000313" key="11">
    <source>
        <dbReference type="Proteomes" id="UP001055712"/>
    </source>
</evidence>
<evidence type="ECO:0000313" key="10">
    <source>
        <dbReference type="EMBL" id="KAI3436625.1"/>
    </source>
</evidence>
<reference evidence="10" key="1">
    <citation type="journal article" date="2019" name="Plant J.">
        <title>Chlorella vulgaris genome assembly and annotation reveals the molecular basis for metabolic acclimation to high light conditions.</title>
        <authorList>
            <person name="Cecchin M."/>
            <person name="Marcolungo L."/>
            <person name="Rossato M."/>
            <person name="Girolomoni L."/>
            <person name="Cosentino E."/>
            <person name="Cuine S."/>
            <person name="Li-Beisson Y."/>
            <person name="Delledonne M."/>
            <person name="Ballottari M."/>
        </authorList>
    </citation>
    <scope>NUCLEOTIDE SEQUENCE</scope>
    <source>
        <strain evidence="10">211/11P</strain>
    </source>
</reference>
<dbReference type="OrthoDB" id="7481291at2759"/>
<evidence type="ECO:0000256" key="9">
    <source>
        <dbReference type="SAM" id="MobiDB-lite"/>
    </source>
</evidence>
<dbReference type="PANTHER" id="PTHR21622:SF0">
    <property type="entry name" value="COILED-COIL-HELIX-COILED-COIL-HELIX DOMAIN CONTAINING 4"/>
    <property type="match status" value="1"/>
</dbReference>
<evidence type="ECO:0000256" key="2">
    <source>
        <dbReference type="ARBA" id="ARBA00022448"/>
    </source>
</evidence>
<evidence type="ECO:0000256" key="6">
    <source>
        <dbReference type="ARBA" id="ARBA00023128"/>
    </source>
</evidence>
<protein>
    <submittedName>
        <fullName evidence="10">Uncharacterized protein</fullName>
    </submittedName>
</protein>
<dbReference type="PROSITE" id="PS51808">
    <property type="entry name" value="CHCH"/>
    <property type="match status" value="1"/>
</dbReference>
<evidence type="ECO:0000256" key="3">
    <source>
        <dbReference type="ARBA" id="ARBA00022927"/>
    </source>
</evidence>
<dbReference type="InterPro" id="IPR039289">
    <property type="entry name" value="CHCHD4"/>
</dbReference>
<reference evidence="10" key="2">
    <citation type="submission" date="2020-11" db="EMBL/GenBank/DDBJ databases">
        <authorList>
            <person name="Cecchin M."/>
            <person name="Marcolungo L."/>
            <person name="Rossato M."/>
            <person name="Girolomoni L."/>
            <person name="Cosentino E."/>
            <person name="Cuine S."/>
            <person name="Li-Beisson Y."/>
            <person name="Delledonne M."/>
            <person name="Ballottari M."/>
        </authorList>
    </citation>
    <scope>NUCLEOTIDE SEQUENCE</scope>
    <source>
        <strain evidence="10">211/11P</strain>
        <tissue evidence="10">Whole cell</tissue>
    </source>
</reference>
<keyword evidence="11" id="KW-1185">Reference proteome</keyword>
<dbReference type="PANTHER" id="PTHR21622">
    <property type="entry name" value="COILED-COIL-HELIX-COILED-COIL-HELIX DOMAIN CONTAINING 4"/>
    <property type="match status" value="1"/>
</dbReference>
<feature type="region of interest" description="Disordered" evidence="9">
    <location>
        <begin position="84"/>
        <end position="128"/>
    </location>
</feature>
<comment type="subcellular location">
    <subcellularLocation>
        <location evidence="1">Mitochondrion</location>
    </subcellularLocation>
</comment>
<feature type="compositionally biased region" description="Low complexity" evidence="9">
    <location>
        <begin position="100"/>
        <end position="128"/>
    </location>
</feature>
<dbReference type="Proteomes" id="UP001055712">
    <property type="component" value="Unassembled WGS sequence"/>
</dbReference>
<dbReference type="GO" id="GO:0045041">
    <property type="term" value="P:protein import into mitochondrial intermembrane space"/>
    <property type="evidence" value="ECO:0007669"/>
    <property type="project" value="InterPro"/>
</dbReference>
<evidence type="ECO:0000256" key="5">
    <source>
        <dbReference type="ARBA" id="ARBA00023010"/>
    </source>
</evidence>
<sequence>MNGALAEAMSHAAGEENVEKKIEAALSCPCLGDLKDGACGPSFVHAFSCFIRSEEEDKGMDCLDQFKAFQVCLQHNPEHLAKIMAADDGAPPEGADEEASSSPDASSPQAAAAASALEKQPAAPSGKS</sequence>
<dbReference type="GO" id="GO:0015035">
    <property type="term" value="F:protein-disulfide reductase activity"/>
    <property type="evidence" value="ECO:0007669"/>
    <property type="project" value="InterPro"/>
</dbReference>
<gene>
    <name evidence="10" type="ORF">D9Q98_006042</name>
</gene>
<dbReference type="AlphaFoldDB" id="A0A9D4TXC1"/>
<keyword evidence="8" id="KW-0676">Redox-active center</keyword>
<keyword evidence="3" id="KW-0653">Protein transport</keyword>
<evidence type="ECO:0000256" key="8">
    <source>
        <dbReference type="ARBA" id="ARBA00023284"/>
    </source>
</evidence>
<comment type="caution">
    <text evidence="10">The sequence shown here is derived from an EMBL/GenBank/DDBJ whole genome shotgun (WGS) entry which is preliminary data.</text>
</comment>
<keyword evidence="5" id="KW-0811">Translocation</keyword>
<dbReference type="GO" id="GO:0005758">
    <property type="term" value="C:mitochondrial intermembrane space"/>
    <property type="evidence" value="ECO:0007669"/>
    <property type="project" value="TreeGrafter"/>
</dbReference>
<proteinExistence type="predicted"/>